<keyword evidence="1" id="KW-1133">Transmembrane helix</keyword>
<organism evidence="2 3">
    <name type="scientific">Pleurodeles waltl</name>
    <name type="common">Iberian ribbed newt</name>
    <dbReference type="NCBI Taxonomy" id="8319"/>
    <lineage>
        <taxon>Eukaryota</taxon>
        <taxon>Metazoa</taxon>
        <taxon>Chordata</taxon>
        <taxon>Craniata</taxon>
        <taxon>Vertebrata</taxon>
        <taxon>Euteleostomi</taxon>
        <taxon>Amphibia</taxon>
        <taxon>Batrachia</taxon>
        <taxon>Caudata</taxon>
        <taxon>Salamandroidea</taxon>
        <taxon>Salamandridae</taxon>
        <taxon>Pleurodelinae</taxon>
        <taxon>Pleurodeles</taxon>
    </lineage>
</organism>
<name>A0AAV7WV61_PLEWA</name>
<evidence type="ECO:0000313" key="3">
    <source>
        <dbReference type="Proteomes" id="UP001066276"/>
    </source>
</evidence>
<protein>
    <submittedName>
        <fullName evidence="2">Uncharacterized protein</fullName>
    </submittedName>
</protein>
<dbReference type="EMBL" id="JANPWB010000001">
    <property type="protein sequence ID" value="KAJ1218017.1"/>
    <property type="molecule type" value="Genomic_DNA"/>
</dbReference>
<comment type="caution">
    <text evidence="2">The sequence shown here is derived from an EMBL/GenBank/DDBJ whole genome shotgun (WGS) entry which is preliminary data.</text>
</comment>
<dbReference type="Proteomes" id="UP001066276">
    <property type="component" value="Chromosome 1_1"/>
</dbReference>
<feature type="transmembrane region" description="Helical" evidence="1">
    <location>
        <begin position="20"/>
        <end position="40"/>
    </location>
</feature>
<reference evidence="2" key="1">
    <citation type="journal article" date="2022" name="bioRxiv">
        <title>Sequencing and chromosome-scale assembly of the giantPleurodeles waltlgenome.</title>
        <authorList>
            <person name="Brown T."/>
            <person name="Elewa A."/>
            <person name="Iarovenko S."/>
            <person name="Subramanian E."/>
            <person name="Araus A.J."/>
            <person name="Petzold A."/>
            <person name="Susuki M."/>
            <person name="Suzuki K.-i.T."/>
            <person name="Hayashi T."/>
            <person name="Toyoda A."/>
            <person name="Oliveira C."/>
            <person name="Osipova E."/>
            <person name="Leigh N.D."/>
            <person name="Simon A."/>
            <person name="Yun M.H."/>
        </authorList>
    </citation>
    <scope>NUCLEOTIDE SEQUENCE</scope>
    <source>
        <strain evidence="2">20211129_DDA</strain>
        <tissue evidence="2">Liver</tissue>
    </source>
</reference>
<accession>A0AAV7WV61</accession>
<evidence type="ECO:0000256" key="1">
    <source>
        <dbReference type="SAM" id="Phobius"/>
    </source>
</evidence>
<keyword evidence="1" id="KW-0472">Membrane</keyword>
<sequence length="77" mass="9608">MRPERSGRKARLKRWYESVYRSFGLFVFMLKIIPFCYSFMSQFVHFFHDSFFKYSDGIIDHWREEYRLALKPLEQLK</sequence>
<evidence type="ECO:0000313" key="2">
    <source>
        <dbReference type="EMBL" id="KAJ1218017.1"/>
    </source>
</evidence>
<keyword evidence="3" id="KW-1185">Reference proteome</keyword>
<gene>
    <name evidence="2" type="ORF">NDU88_005603</name>
</gene>
<dbReference type="AlphaFoldDB" id="A0AAV7WV61"/>
<proteinExistence type="predicted"/>
<keyword evidence="1" id="KW-0812">Transmembrane</keyword>